<feature type="transmembrane region" description="Helical" evidence="6">
    <location>
        <begin position="362"/>
        <end position="380"/>
    </location>
</feature>
<dbReference type="PROSITE" id="PS00379">
    <property type="entry name" value="CDP_ALCOHOL_P_TRANSF"/>
    <property type="match status" value="1"/>
</dbReference>
<keyword evidence="8" id="KW-1185">Reference proteome</keyword>
<dbReference type="Proteomes" id="UP001213623">
    <property type="component" value="Chromosome 2"/>
</dbReference>
<evidence type="ECO:0000313" key="8">
    <source>
        <dbReference type="Proteomes" id="UP001213623"/>
    </source>
</evidence>
<accession>A0AAF0ENQ3</accession>
<feature type="transmembrane region" description="Helical" evidence="6">
    <location>
        <begin position="392"/>
        <end position="412"/>
    </location>
</feature>
<evidence type="ECO:0000256" key="4">
    <source>
        <dbReference type="ARBA" id="ARBA00023136"/>
    </source>
</evidence>
<evidence type="ECO:0000256" key="5">
    <source>
        <dbReference type="RuleBase" id="RU003750"/>
    </source>
</evidence>
<organism evidence="7 8">
    <name type="scientific">Malassezia nana</name>
    <dbReference type="NCBI Taxonomy" id="180528"/>
    <lineage>
        <taxon>Eukaryota</taxon>
        <taxon>Fungi</taxon>
        <taxon>Dikarya</taxon>
        <taxon>Basidiomycota</taxon>
        <taxon>Ustilaginomycotina</taxon>
        <taxon>Malasseziomycetes</taxon>
        <taxon>Malasseziales</taxon>
        <taxon>Malasseziaceae</taxon>
        <taxon>Malassezia</taxon>
    </lineage>
</organism>
<feature type="transmembrane region" description="Helical" evidence="6">
    <location>
        <begin position="119"/>
        <end position="137"/>
    </location>
</feature>
<evidence type="ECO:0000256" key="2">
    <source>
        <dbReference type="ARBA" id="ARBA00010441"/>
    </source>
</evidence>
<evidence type="ECO:0000256" key="1">
    <source>
        <dbReference type="ARBA" id="ARBA00004370"/>
    </source>
</evidence>
<dbReference type="Gene3D" id="1.20.120.1760">
    <property type="match status" value="1"/>
</dbReference>
<keyword evidence="6" id="KW-0812">Transmembrane</keyword>
<evidence type="ECO:0000313" key="7">
    <source>
        <dbReference type="EMBL" id="WFD26101.1"/>
    </source>
</evidence>
<comment type="subcellular location">
    <subcellularLocation>
        <location evidence="1">Membrane</location>
    </subcellularLocation>
</comment>
<evidence type="ECO:0000256" key="6">
    <source>
        <dbReference type="SAM" id="Phobius"/>
    </source>
</evidence>
<protein>
    <submittedName>
        <fullName evidence="7">Ethanolaminephosphotransferase</fullName>
        <ecNumber evidence="7">2.7.8.1</ecNumber>
    </submittedName>
</protein>
<reference evidence="7" key="1">
    <citation type="submission" date="2023-03" db="EMBL/GenBank/DDBJ databases">
        <title>Mating type loci evolution in Malassezia.</title>
        <authorList>
            <person name="Coelho M.A."/>
        </authorList>
    </citation>
    <scope>NUCLEOTIDE SEQUENCE</scope>
    <source>
        <strain evidence="7">CBS 9557</strain>
    </source>
</reference>
<keyword evidence="3 5" id="KW-0808">Transferase</keyword>
<dbReference type="PANTHER" id="PTHR10414">
    <property type="entry name" value="ETHANOLAMINEPHOSPHOTRANSFERASE"/>
    <property type="match status" value="1"/>
</dbReference>
<dbReference type="EMBL" id="CP119893">
    <property type="protein sequence ID" value="WFD26101.1"/>
    <property type="molecule type" value="Genomic_DNA"/>
</dbReference>
<feature type="transmembrane region" description="Helical" evidence="6">
    <location>
        <begin position="332"/>
        <end position="356"/>
    </location>
</feature>
<dbReference type="InterPro" id="IPR043130">
    <property type="entry name" value="CDP-OH_PTrfase_TM_dom"/>
</dbReference>
<dbReference type="InterPro" id="IPR048254">
    <property type="entry name" value="CDP_ALCOHOL_P_TRANSF_CS"/>
</dbReference>
<feature type="transmembrane region" description="Helical" evidence="6">
    <location>
        <begin position="298"/>
        <end position="320"/>
    </location>
</feature>
<dbReference type="PANTHER" id="PTHR10414:SF37">
    <property type="entry name" value="BB IN A BOXCAR, ISOFORM C"/>
    <property type="match status" value="1"/>
</dbReference>
<name>A0AAF0ENQ3_9BASI</name>
<gene>
    <name evidence="7" type="ORF">MNAN1_001076</name>
</gene>
<keyword evidence="4 6" id="KW-0472">Membrane</keyword>
<dbReference type="GO" id="GO:0008654">
    <property type="term" value="P:phospholipid biosynthetic process"/>
    <property type="evidence" value="ECO:0007669"/>
    <property type="project" value="InterPro"/>
</dbReference>
<feature type="transmembrane region" description="Helical" evidence="6">
    <location>
        <begin position="219"/>
        <end position="245"/>
    </location>
</feature>
<keyword evidence="6" id="KW-1133">Transmembrane helix</keyword>
<dbReference type="EC" id="2.7.8.1" evidence="7"/>
<sequence length="435" mass="47517">MYHYLGARLRAHLAQYKYSSGGTSLLTRYVLSPYWNWLVTLVPLSIAPNTLTLSGLLLVLVNVGMLLVVDGHMDAATRLRAHVLEQDGLLPTVPLLPQGGLPRALQDVPPSTDSAVPTWMLWVWALCLFLYQSLDAIDGKQARRTNMAGPLGEMFDHGCDALNTTLETVLVCAATGLGRSYWALVGLASAMTNFFLTTWEEYHTHTLFLSSFSGPVEGIVLICTLYLLEVALGPVFCVQGVLNVTGLSRFAWVREHLAAANVPVGDLFMLLSCLGLLLNAWTGYEHVYRKCVAEKRSALAPLAGIVPFVMQTAAHLAWAMGQGAQVMVHGPAFVPFLLLWGLNFAYLVGLVILAHVCRTPYPYWNVLLIPTLVLAIDAHLPQPLLQGSPEALTNAVYGSLALSLGVYAYFVWDVITFICKETGKPCFRVAHAHTA</sequence>
<dbReference type="GO" id="GO:0004307">
    <property type="term" value="F:ethanolaminephosphotransferase activity"/>
    <property type="evidence" value="ECO:0007669"/>
    <property type="project" value="UniProtKB-EC"/>
</dbReference>
<dbReference type="PIRSF" id="PIRSF015665">
    <property type="entry name" value="CHOPT"/>
    <property type="match status" value="1"/>
</dbReference>
<dbReference type="AlphaFoldDB" id="A0AAF0ENQ3"/>
<proteinExistence type="inferred from homology"/>
<dbReference type="InterPro" id="IPR000462">
    <property type="entry name" value="CDP-OH_P_trans"/>
</dbReference>
<feature type="transmembrane region" description="Helical" evidence="6">
    <location>
        <begin position="257"/>
        <end position="278"/>
    </location>
</feature>
<comment type="similarity">
    <text evidence="2 5">Belongs to the CDP-alcohol phosphatidyltransferase class-I family.</text>
</comment>
<dbReference type="InterPro" id="IPR014472">
    <property type="entry name" value="CHOPT"/>
</dbReference>
<dbReference type="Pfam" id="PF01066">
    <property type="entry name" value="CDP-OH_P_transf"/>
    <property type="match status" value="1"/>
</dbReference>
<dbReference type="GO" id="GO:0016020">
    <property type="term" value="C:membrane"/>
    <property type="evidence" value="ECO:0007669"/>
    <property type="project" value="UniProtKB-SubCell"/>
</dbReference>
<evidence type="ECO:0000256" key="3">
    <source>
        <dbReference type="ARBA" id="ARBA00022679"/>
    </source>
</evidence>